<keyword evidence="1" id="KW-0812">Transmembrane</keyword>
<feature type="domain" description="DUF1206" evidence="2">
    <location>
        <begin position="13"/>
        <end position="74"/>
    </location>
</feature>
<dbReference type="Pfam" id="PF06724">
    <property type="entry name" value="DUF1206"/>
    <property type="match status" value="3"/>
</dbReference>
<feature type="transmembrane region" description="Helical" evidence="1">
    <location>
        <begin position="180"/>
        <end position="197"/>
    </location>
</feature>
<feature type="domain" description="DUF1206" evidence="2">
    <location>
        <begin position="91"/>
        <end position="157"/>
    </location>
</feature>
<evidence type="ECO:0000313" key="4">
    <source>
        <dbReference type="Proteomes" id="UP000788153"/>
    </source>
</evidence>
<dbReference type="Proteomes" id="UP000788153">
    <property type="component" value="Unassembled WGS sequence"/>
</dbReference>
<organism evidence="3 4">
    <name type="scientific">Sphingomonas japonica</name>
    <dbReference type="NCBI Taxonomy" id="511662"/>
    <lineage>
        <taxon>Bacteria</taxon>
        <taxon>Pseudomonadati</taxon>
        <taxon>Pseudomonadota</taxon>
        <taxon>Alphaproteobacteria</taxon>
        <taxon>Sphingomonadales</taxon>
        <taxon>Sphingomonadaceae</taxon>
        <taxon>Sphingomonas</taxon>
    </lineage>
</organism>
<feature type="transmembrane region" description="Helical" evidence="1">
    <location>
        <begin position="50"/>
        <end position="67"/>
    </location>
</feature>
<feature type="transmembrane region" description="Helical" evidence="1">
    <location>
        <begin position="88"/>
        <end position="113"/>
    </location>
</feature>
<evidence type="ECO:0000259" key="2">
    <source>
        <dbReference type="Pfam" id="PF06724"/>
    </source>
</evidence>
<name>A0ABX0TWU3_9SPHN</name>
<feature type="transmembrane region" description="Helical" evidence="1">
    <location>
        <begin position="133"/>
        <end position="153"/>
    </location>
</feature>
<feature type="transmembrane region" description="Helical" evidence="1">
    <location>
        <begin position="217"/>
        <end position="239"/>
    </location>
</feature>
<gene>
    <name evidence="3" type="ORF">FHT01_000320</name>
</gene>
<protein>
    <recommendedName>
        <fullName evidence="2">DUF1206 domain-containing protein</fullName>
    </recommendedName>
</protein>
<evidence type="ECO:0000313" key="3">
    <source>
        <dbReference type="EMBL" id="NIJ22778.1"/>
    </source>
</evidence>
<sequence length="261" mass="27678">MPDIGKLEAMTRLGFAARGLLYCLIGYLAIRVGRTEDAAGALEFVESGAGRVLLVALAIGLLGYSIWRISEAFIDTEGHGSDAKGYAVRGGGVASGLFHLGLFFAACQLIVGIDPSDDSAVTGARTALEFPGGASALMLFAVILVGTGAYQAIKAVKLGFLRYLDPEAARMEWVRWAGRLGYLARGTVFVLMGYFLWQAGMAAQASEAGSMDKALDALPPTAQVVVAAGLFAFGIFSFVEARYRRITDQKVVERLKRLAPG</sequence>
<keyword evidence="1" id="KW-1133">Transmembrane helix</keyword>
<dbReference type="RefSeq" id="WP_140047987.1">
    <property type="nucleotide sequence ID" value="NZ_BAAAEV010000001.1"/>
</dbReference>
<feature type="transmembrane region" description="Helical" evidence="1">
    <location>
        <begin position="12"/>
        <end position="30"/>
    </location>
</feature>
<feature type="domain" description="DUF1206" evidence="2">
    <location>
        <begin position="180"/>
        <end position="244"/>
    </location>
</feature>
<keyword evidence="1" id="KW-0472">Membrane</keyword>
<comment type="caution">
    <text evidence="3">The sequence shown here is derived from an EMBL/GenBank/DDBJ whole genome shotgun (WGS) entry which is preliminary data.</text>
</comment>
<proteinExistence type="predicted"/>
<keyword evidence="4" id="KW-1185">Reference proteome</keyword>
<accession>A0ABX0TWU3</accession>
<evidence type="ECO:0000256" key="1">
    <source>
        <dbReference type="SAM" id="Phobius"/>
    </source>
</evidence>
<dbReference type="InterPro" id="IPR009597">
    <property type="entry name" value="DUF1206"/>
</dbReference>
<dbReference type="EMBL" id="JAASQP010000001">
    <property type="protein sequence ID" value="NIJ22778.1"/>
    <property type="molecule type" value="Genomic_DNA"/>
</dbReference>
<reference evidence="3 4" key="1">
    <citation type="submission" date="2020-03" db="EMBL/GenBank/DDBJ databases">
        <title>Genomic Encyclopedia of Type Strains, Phase IV (KMG-IV): sequencing the most valuable type-strain genomes for metagenomic binning, comparative biology and taxonomic classification.</title>
        <authorList>
            <person name="Goeker M."/>
        </authorList>
    </citation>
    <scope>NUCLEOTIDE SEQUENCE [LARGE SCALE GENOMIC DNA]</scope>
    <source>
        <strain evidence="3 4">DSM 22753</strain>
    </source>
</reference>